<dbReference type="InterPro" id="IPR001506">
    <property type="entry name" value="Peptidase_M12A"/>
</dbReference>
<dbReference type="Pfam" id="PF01400">
    <property type="entry name" value="Astacin"/>
    <property type="match status" value="1"/>
</dbReference>
<proteinExistence type="predicted"/>
<dbReference type="CDD" id="cd04280">
    <property type="entry name" value="ZnMc_astacin_like"/>
    <property type="match status" value="1"/>
</dbReference>
<evidence type="ECO:0000256" key="2">
    <source>
        <dbReference type="ARBA" id="ARBA00022572"/>
    </source>
</evidence>
<dbReference type="PRINTS" id="PR00480">
    <property type="entry name" value="ASTACIN"/>
</dbReference>
<comment type="caution">
    <text evidence="10">Lacks conserved residue(s) required for the propagation of feature annotation.</text>
</comment>
<dbReference type="PROSITE" id="PS00021">
    <property type="entry name" value="KRINGLE_1"/>
    <property type="match status" value="1"/>
</dbReference>
<dbReference type="EC" id="3.4.24.-" evidence="12"/>
<dbReference type="InterPro" id="IPR024079">
    <property type="entry name" value="MetalloPept_cat_dom_sf"/>
</dbReference>
<evidence type="ECO:0000256" key="5">
    <source>
        <dbReference type="ARBA" id="ARBA00022729"/>
    </source>
</evidence>
<evidence type="ECO:0000256" key="8">
    <source>
        <dbReference type="ARBA" id="ARBA00023049"/>
    </source>
</evidence>
<sequence>MAMCALCVLVFTFLYCGTVSATMGQLPRMYSDFPNIYRNEGYPLGYYQQAWRLHDRWMTSHGDALVVAGRRVKQFGNAVPENVVHRRSKRKAIRSQHMRWPYATVPYIFDEAFSDSDKDIVHQAMRRWEENTCLKFVERDNPQENIITTSNYINFVKSGGCWSKVGMFWWTPEQKLSLDNECLQNKNGVAIAMHEIGHAIGFFHEHARPDRDDHVTIEWDNIRWGRYRHFSKFYWNMIDTFDIPYDYLSIMHYSDNEFSWDSQTRRTIETRDPSFQKIIGQRISLSYYDIKMTNDMYSCAARCPYYIRCNYPDSFIGPSCRCLCPNYHGLGARECPQNNHIQVVHGYGGHYLDCYQGTGTTYRGTRSWTRSGHTCMNWAHTLDRDVSTLTYPNSAGGIGNHNYCRNPYAGSPQPWCYVSDIRVFWEYCDVPRCRQ</sequence>
<evidence type="ECO:0000256" key="3">
    <source>
        <dbReference type="ARBA" id="ARBA00022670"/>
    </source>
</evidence>
<evidence type="ECO:0000256" key="9">
    <source>
        <dbReference type="ARBA" id="ARBA00023157"/>
    </source>
</evidence>
<dbReference type="InterPro" id="IPR006026">
    <property type="entry name" value="Peptidase_Metallo"/>
</dbReference>
<dbReference type="FunFam" id="3.40.390.10:FF:000028">
    <property type="entry name" value="Zinc metalloproteinase"/>
    <property type="match status" value="1"/>
</dbReference>
<dbReference type="Proteomes" id="UP000838412">
    <property type="component" value="Chromosome 3"/>
</dbReference>
<dbReference type="EMBL" id="OV696688">
    <property type="protein sequence ID" value="CAH1257019.1"/>
    <property type="molecule type" value="Genomic_DNA"/>
</dbReference>
<keyword evidence="9" id="KW-1015">Disulfide bond</keyword>
<feature type="active site" evidence="11">
    <location>
        <position position="195"/>
    </location>
</feature>
<evidence type="ECO:0000259" key="13">
    <source>
        <dbReference type="PROSITE" id="PS50070"/>
    </source>
</evidence>
<dbReference type="InterPro" id="IPR013806">
    <property type="entry name" value="Kringle-like"/>
</dbReference>
<accession>A0A8J9ZKH5</accession>
<evidence type="ECO:0000256" key="11">
    <source>
        <dbReference type="PROSITE-ProRule" id="PRU01211"/>
    </source>
</evidence>
<keyword evidence="4 11" id="KW-0479">Metal-binding</keyword>
<dbReference type="GO" id="GO:0004222">
    <property type="term" value="F:metalloendopeptidase activity"/>
    <property type="evidence" value="ECO:0007669"/>
    <property type="project" value="UniProtKB-UniRule"/>
</dbReference>
<feature type="binding site" evidence="11">
    <location>
        <position position="194"/>
    </location>
    <ligand>
        <name>Zn(2+)</name>
        <dbReference type="ChEBI" id="CHEBI:29105"/>
        <note>catalytic</note>
    </ligand>
</feature>
<dbReference type="InterPro" id="IPR018056">
    <property type="entry name" value="Kringle_CS"/>
</dbReference>
<organism evidence="15 16">
    <name type="scientific">Branchiostoma lanceolatum</name>
    <name type="common">Common lancelet</name>
    <name type="synonym">Amphioxus lanceolatum</name>
    <dbReference type="NCBI Taxonomy" id="7740"/>
    <lineage>
        <taxon>Eukaryota</taxon>
        <taxon>Metazoa</taxon>
        <taxon>Chordata</taxon>
        <taxon>Cephalochordata</taxon>
        <taxon>Leptocardii</taxon>
        <taxon>Amphioxiformes</taxon>
        <taxon>Branchiostomatidae</taxon>
        <taxon>Branchiostoma</taxon>
    </lineage>
</organism>
<gene>
    <name evidence="15" type="primary">MEP1B</name>
    <name evidence="15" type="ORF">BLAG_LOCUS15083</name>
</gene>
<protein>
    <recommendedName>
        <fullName evidence="12">Metalloendopeptidase</fullName>
        <ecNumber evidence="12">3.4.24.-</ecNumber>
    </recommendedName>
</protein>
<evidence type="ECO:0000256" key="12">
    <source>
        <dbReference type="RuleBase" id="RU361183"/>
    </source>
</evidence>
<dbReference type="GO" id="GO:0006508">
    <property type="term" value="P:proteolysis"/>
    <property type="evidence" value="ECO:0007669"/>
    <property type="project" value="UniProtKB-KW"/>
</dbReference>
<dbReference type="SMART" id="SM00235">
    <property type="entry name" value="ZnMc"/>
    <property type="match status" value="1"/>
</dbReference>
<evidence type="ECO:0000256" key="1">
    <source>
        <dbReference type="ARBA" id="ARBA00022536"/>
    </source>
</evidence>
<dbReference type="Gene3D" id="2.40.20.10">
    <property type="entry name" value="Plasminogen Kringle 4"/>
    <property type="match status" value="1"/>
</dbReference>
<feature type="binding site" evidence="11">
    <location>
        <position position="204"/>
    </location>
    <ligand>
        <name>Zn(2+)</name>
        <dbReference type="ChEBI" id="CHEBI:29105"/>
        <note>catalytic</note>
    </ligand>
</feature>
<keyword evidence="2 10" id="KW-0420">Kringle</keyword>
<keyword evidence="8 11" id="KW-0482">Metalloprotease</keyword>
<dbReference type="CDD" id="cd00108">
    <property type="entry name" value="KR"/>
    <property type="match status" value="1"/>
</dbReference>
<keyword evidence="3 11" id="KW-0645">Protease</keyword>
<dbReference type="GO" id="GO:0018996">
    <property type="term" value="P:molting cycle, collagen and cuticulin-based cuticle"/>
    <property type="evidence" value="ECO:0007669"/>
    <property type="project" value="UniProtKB-ARBA"/>
</dbReference>
<dbReference type="InterPro" id="IPR000001">
    <property type="entry name" value="Kringle"/>
</dbReference>
<dbReference type="SMART" id="SM00130">
    <property type="entry name" value="KR"/>
    <property type="match status" value="1"/>
</dbReference>
<evidence type="ECO:0000256" key="7">
    <source>
        <dbReference type="ARBA" id="ARBA00022833"/>
    </source>
</evidence>
<feature type="chain" id="PRO_5035489128" description="Metalloendopeptidase" evidence="12">
    <location>
        <begin position="22"/>
        <end position="435"/>
    </location>
</feature>
<evidence type="ECO:0000259" key="14">
    <source>
        <dbReference type="PROSITE" id="PS51864"/>
    </source>
</evidence>
<keyword evidence="16" id="KW-1185">Reference proteome</keyword>
<name>A0A8J9ZKH5_BRALA</name>
<dbReference type="PRINTS" id="PR00018">
    <property type="entry name" value="KRINGLE"/>
</dbReference>
<reference evidence="15" key="1">
    <citation type="submission" date="2022-01" db="EMBL/GenBank/DDBJ databases">
        <authorList>
            <person name="Braso-Vives M."/>
        </authorList>
    </citation>
    <scope>NUCLEOTIDE SEQUENCE</scope>
</reference>
<dbReference type="AlphaFoldDB" id="A0A8J9ZKH5"/>
<feature type="domain" description="Kringle" evidence="13">
    <location>
        <begin position="353"/>
        <end position="433"/>
    </location>
</feature>
<evidence type="ECO:0000256" key="10">
    <source>
        <dbReference type="PROSITE-ProRule" id="PRU00121"/>
    </source>
</evidence>
<dbReference type="GO" id="GO:0008270">
    <property type="term" value="F:zinc ion binding"/>
    <property type="evidence" value="ECO:0007669"/>
    <property type="project" value="UniProtKB-UniRule"/>
</dbReference>
<evidence type="ECO:0000313" key="16">
    <source>
        <dbReference type="Proteomes" id="UP000838412"/>
    </source>
</evidence>
<keyword evidence="6 11" id="KW-0378">Hydrolase</keyword>
<comment type="cofactor">
    <cofactor evidence="11 12">
        <name>Zn(2+)</name>
        <dbReference type="ChEBI" id="CHEBI:29105"/>
    </cofactor>
    <text evidence="11 12">Binds 1 zinc ion per subunit.</text>
</comment>
<evidence type="ECO:0000256" key="4">
    <source>
        <dbReference type="ARBA" id="ARBA00022723"/>
    </source>
</evidence>
<dbReference type="PANTHER" id="PTHR10127:SF780">
    <property type="entry name" value="METALLOENDOPEPTIDASE"/>
    <property type="match status" value="1"/>
</dbReference>
<feature type="domain" description="Peptidase M12A" evidence="14">
    <location>
        <begin position="91"/>
        <end position="300"/>
    </location>
</feature>
<keyword evidence="7 11" id="KW-0862">Zinc</keyword>
<feature type="signal peptide" evidence="12">
    <location>
        <begin position="1"/>
        <end position="21"/>
    </location>
</feature>
<dbReference type="OrthoDB" id="291007at2759"/>
<keyword evidence="1" id="KW-0245">EGF-like domain</keyword>
<dbReference type="Gene3D" id="3.40.390.10">
    <property type="entry name" value="Collagenase (Catalytic Domain)"/>
    <property type="match status" value="1"/>
</dbReference>
<dbReference type="SUPFAM" id="SSF57440">
    <property type="entry name" value="Kringle-like"/>
    <property type="match status" value="1"/>
</dbReference>
<dbReference type="PROSITE" id="PS51864">
    <property type="entry name" value="ASTACIN"/>
    <property type="match status" value="1"/>
</dbReference>
<dbReference type="SUPFAM" id="SSF55486">
    <property type="entry name" value="Metalloproteases ('zincins'), catalytic domain"/>
    <property type="match status" value="1"/>
</dbReference>
<dbReference type="PROSITE" id="PS50070">
    <property type="entry name" value="KRINGLE_2"/>
    <property type="match status" value="1"/>
</dbReference>
<dbReference type="InterPro" id="IPR038178">
    <property type="entry name" value="Kringle_sf"/>
</dbReference>
<evidence type="ECO:0000256" key="6">
    <source>
        <dbReference type="ARBA" id="ARBA00022801"/>
    </source>
</evidence>
<evidence type="ECO:0000313" key="15">
    <source>
        <dbReference type="EMBL" id="CAH1257019.1"/>
    </source>
</evidence>
<keyword evidence="5 12" id="KW-0732">Signal</keyword>
<dbReference type="Pfam" id="PF00051">
    <property type="entry name" value="Kringle"/>
    <property type="match status" value="1"/>
</dbReference>
<dbReference type="InterPro" id="IPR034035">
    <property type="entry name" value="Astacin-like_dom"/>
</dbReference>
<feature type="binding site" evidence="11">
    <location>
        <position position="198"/>
    </location>
    <ligand>
        <name>Zn(2+)</name>
        <dbReference type="ChEBI" id="CHEBI:29105"/>
        <note>catalytic</note>
    </ligand>
</feature>
<dbReference type="PANTHER" id="PTHR10127">
    <property type="entry name" value="DISCOIDIN, CUB, EGF, LAMININ , AND ZINC METALLOPROTEASE DOMAIN CONTAINING"/>
    <property type="match status" value="1"/>
</dbReference>
<dbReference type="FunFam" id="2.40.20.10:FF:000001">
    <property type="entry name" value="Urokinase-type plasminogen activator"/>
    <property type="match status" value="1"/>
</dbReference>